<reference evidence="2 3" key="2">
    <citation type="journal article" date="2010" name="Stand. Genomic Sci.">
        <title>Complete genome sequence of Nakamurella multipartita type strain (Y-104).</title>
        <authorList>
            <person name="Tice H."/>
            <person name="Mayilraj S."/>
            <person name="Sims D."/>
            <person name="Lapidus A."/>
            <person name="Nolan M."/>
            <person name="Lucas S."/>
            <person name="Glavina Del Rio T."/>
            <person name="Copeland A."/>
            <person name="Cheng J.F."/>
            <person name="Meincke L."/>
            <person name="Bruce D."/>
            <person name="Goodwin L."/>
            <person name="Pitluck S."/>
            <person name="Ivanova N."/>
            <person name="Mavromatis K."/>
            <person name="Ovchinnikova G."/>
            <person name="Pati A."/>
            <person name="Chen A."/>
            <person name="Palaniappan K."/>
            <person name="Land M."/>
            <person name="Hauser L."/>
            <person name="Chang Y.J."/>
            <person name="Jeffries C.D."/>
            <person name="Detter J.C."/>
            <person name="Brettin T."/>
            <person name="Rohde M."/>
            <person name="Goker M."/>
            <person name="Bristow J."/>
            <person name="Eisen J.A."/>
            <person name="Markowitz V."/>
            <person name="Hugenholtz P."/>
            <person name="Kyrpides N.C."/>
            <person name="Klenk H.P."/>
            <person name="Chen F."/>
        </authorList>
    </citation>
    <scope>NUCLEOTIDE SEQUENCE [LARGE SCALE GENOMIC DNA]</scope>
    <source>
        <strain evidence="3">ATCC 700099 / DSM 44233 / CIP 104796 / JCM 9543 / NBRC 105858 / Y-104</strain>
    </source>
</reference>
<dbReference type="AlphaFoldDB" id="C8XCD3"/>
<dbReference type="GO" id="GO:0003995">
    <property type="term" value="F:acyl-CoA dehydrogenase activity"/>
    <property type="evidence" value="ECO:0007669"/>
    <property type="project" value="TreeGrafter"/>
</dbReference>
<evidence type="ECO:0000313" key="2">
    <source>
        <dbReference type="EMBL" id="ACV81527.1"/>
    </source>
</evidence>
<dbReference type="eggNOG" id="COG1960">
    <property type="taxonomic scope" value="Bacteria"/>
</dbReference>
<dbReference type="InParanoid" id="C8XCD3"/>
<gene>
    <name evidence="2" type="ordered locus">Namu_5261</name>
</gene>
<dbReference type="Gene3D" id="2.40.110.10">
    <property type="entry name" value="Butyryl-CoA Dehydrogenase, subunit A, domain 2"/>
    <property type="match status" value="1"/>
</dbReference>
<protein>
    <submittedName>
        <fullName evidence="2">Acyl-CoA dehydrogenase domain protein</fullName>
    </submittedName>
</protein>
<dbReference type="OrthoDB" id="3536625at2"/>
<dbReference type="PANTHER" id="PTHR43884:SF12">
    <property type="entry name" value="ISOVALERYL-COA DEHYDROGENASE, MITOCHONDRIAL-RELATED"/>
    <property type="match status" value="1"/>
</dbReference>
<dbReference type="Gene3D" id="1.10.540.10">
    <property type="entry name" value="Acyl-CoA dehydrogenase/oxidase, N-terminal domain"/>
    <property type="match status" value="1"/>
</dbReference>
<dbReference type="Proteomes" id="UP000002218">
    <property type="component" value="Chromosome"/>
</dbReference>
<feature type="domain" description="Acyl-CoA dehydrogenase/oxidase N-terminal" evidence="1">
    <location>
        <begin position="14"/>
        <end position="117"/>
    </location>
</feature>
<proteinExistence type="predicted"/>
<dbReference type="InterPro" id="IPR009100">
    <property type="entry name" value="AcylCoA_DH/oxidase_NM_dom_sf"/>
</dbReference>
<dbReference type="KEGG" id="nml:Namu_5261"/>
<dbReference type="PANTHER" id="PTHR43884">
    <property type="entry name" value="ACYL-COA DEHYDROGENASE"/>
    <property type="match status" value="1"/>
</dbReference>
<reference evidence="3" key="1">
    <citation type="submission" date="2009-09" db="EMBL/GenBank/DDBJ databases">
        <title>The complete genome of Nakamurella multipartita DSM 44233.</title>
        <authorList>
            <consortium name="US DOE Joint Genome Institute (JGI-PGF)"/>
            <person name="Lucas S."/>
            <person name="Copeland A."/>
            <person name="Lapidus A."/>
            <person name="Glavina del Rio T."/>
            <person name="Dalin E."/>
            <person name="Tice H."/>
            <person name="Bruce D."/>
            <person name="Goodwin L."/>
            <person name="Pitluck S."/>
            <person name="Kyrpides N."/>
            <person name="Mavromatis K."/>
            <person name="Ivanova N."/>
            <person name="Ovchinnikova G."/>
            <person name="Sims D."/>
            <person name="Meincke L."/>
            <person name="Brettin T."/>
            <person name="Detter J.C."/>
            <person name="Han C."/>
            <person name="Larimer F."/>
            <person name="Land M."/>
            <person name="Hauser L."/>
            <person name="Markowitz V."/>
            <person name="Cheng J.-F."/>
            <person name="Hugenholtz P."/>
            <person name="Woyke T."/>
            <person name="Wu D."/>
            <person name="Klenk H.-P."/>
            <person name="Eisen J.A."/>
        </authorList>
    </citation>
    <scope>NUCLEOTIDE SEQUENCE [LARGE SCALE GENOMIC DNA]</scope>
    <source>
        <strain evidence="3">ATCC 700099 / DSM 44233 / CIP 104796 / JCM 9543 / NBRC 105858 / Y-104</strain>
    </source>
</reference>
<organism evidence="2 3">
    <name type="scientific">Nakamurella multipartita (strain ATCC 700099 / DSM 44233 / CIP 104796 / JCM 9543 / NBRC 105858 / Y-104)</name>
    <name type="common">Microsphaera multipartita</name>
    <dbReference type="NCBI Taxonomy" id="479431"/>
    <lineage>
        <taxon>Bacteria</taxon>
        <taxon>Bacillati</taxon>
        <taxon>Actinomycetota</taxon>
        <taxon>Actinomycetes</taxon>
        <taxon>Nakamurellales</taxon>
        <taxon>Nakamurellaceae</taxon>
        <taxon>Nakamurella</taxon>
    </lineage>
</organism>
<dbReference type="InterPro" id="IPR037069">
    <property type="entry name" value="AcylCoA_DH/ox_N_sf"/>
</dbReference>
<keyword evidence="3" id="KW-1185">Reference proteome</keyword>
<accession>C8XCD3</accession>
<dbReference type="GO" id="GO:0050660">
    <property type="term" value="F:flavin adenine dinucleotide binding"/>
    <property type="evidence" value="ECO:0007669"/>
    <property type="project" value="InterPro"/>
</dbReference>
<evidence type="ECO:0000259" key="1">
    <source>
        <dbReference type="Pfam" id="PF02771"/>
    </source>
</evidence>
<dbReference type="InterPro" id="IPR046373">
    <property type="entry name" value="Acyl-CoA_Oxase/DH_mid-dom_sf"/>
</dbReference>
<dbReference type="EMBL" id="CP001737">
    <property type="protein sequence ID" value="ACV81527.1"/>
    <property type="molecule type" value="Genomic_DNA"/>
</dbReference>
<dbReference type="SUPFAM" id="SSF56645">
    <property type="entry name" value="Acyl-CoA dehydrogenase NM domain-like"/>
    <property type="match status" value="1"/>
</dbReference>
<dbReference type="SMR" id="C8XCD3"/>
<sequence>MMRMPAADSEWVLTAQRIADDELFPAAPAVERLDRVPPNHLNLLADHGFYGLPAPVEFGGLGRAGFPVLTDVIAALAGGCLTTTFVWLQHLAPLMAVATVAQPDFRDRWLGPMAAGQVRAGLAMARPHLIRVTKVPGGYTLTGESAWVTGWELIDILLVGGVDERGLLHFFLIDARSSPTLVAEPSELMAVQASRTVSLRFTGHFVPDDRLGHTEPFASFVAAEAQGSVMNGFLALGVAGRCARLLEAEDLVSDIAQARLRLLTAAGEQVPTARAEASLLASRAAARLMVQTGSRSVLADEHAGRLYRESGFLLVFGLRPAIKTAMLQRLADPVGEPA</sequence>
<dbReference type="Pfam" id="PF02771">
    <property type="entry name" value="Acyl-CoA_dh_N"/>
    <property type="match status" value="1"/>
</dbReference>
<dbReference type="InterPro" id="IPR013786">
    <property type="entry name" value="AcylCoA_DH/ox_N"/>
</dbReference>
<dbReference type="STRING" id="479431.Namu_5261"/>
<name>C8XCD3_NAKMY</name>
<dbReference type="HOGENOM" id="CLU_045511_0_0_11"/>
<evidence type="ECO:0000313" key="3">
    <source>
        <dbReference type="Proteomes" id="UP000002218"/>
    </source>
</evidence>